<dbReference type="EMBL" id="CAJOBE010011236">
    <property type="protein sequence ID" value="CAF4126386.1"/>
    <property type="molecule type" value="Genomic_DNA"/>
</dbReference>
<organism evidence="2 3">
    <name type="scientific">Rotaria sordida</name>
    <dbReference type="NCBI Taxonomy" id="392033"/>
    <lineage>
        <taxon>Eukaryota</taxon>
        <taxon>Metazoa</taxon>
        <taxon>Spiralia</taxon>
        <taxon>Gnathifera</taxon>
        <taxon>Rotifera</taxon>
        <taxon>Eurotatoria</taxon>
        <taxon>Bdelloidea</taxon>
        <taxon>Philodinida</taxon>
        <taxon>Philodinidae</taxon>
        <taxon>Rotaria</taxon>
    </lineage>
</organism>
<accession>A0A819WJ31</accession>
<gene>
    <name evidence="2" type="ORF">FNK824_LOCUS32535</name>
</gene>
<evidence type="ECO:0000256" key="1">
    <source>
        <dbReference type="SAM" id="MobiDB-lite"/>
    </source>
</evidence>
<reference evidence="2" key="1">
    <citation type="submission" date="2021-02" db="EMBL/GenBank/DDBJ databases">
        <authorList>
            <person name="Nowell W R."/>
        </authorList>
    </citation>
    <scope>NUCLEOTIDE SEQUENCE</scope>
</reference>
<proteinExistence type="predicted"/>
<evidence type="ECO:0000313" key="2">
    <source>
        <dbReference type="EMBL" id="CAF4126386.1"/>
    </source>
</evidence>
<feature type="region of interest" description="Disordered" evidence="1">
    <location>
        <begin position="1"/>
        <end position="54"/>
    </location>
</feature>
<evidence type="ECO:0000313" key="3">
    <source>
        <dbReference type="Proteomes" id="UP000663874"/>
    </source>
</evidence>
<comment type="caution">
    <text evidence="2">The sequence shown here is derived from an EMBL/GenBank/DDBJ whole genome shotgun (WGS) entry which is preliminary data.</text>
</comment>
<name>A0A819WJ31_9BILA</name>
<dbReference type="Proteomes" id="UP000663874">
    <property type="component" value="Unassembled WGS sequence"/>
</dbReference>
<dbReference type="AlphaFoldDB" id="A0A819WJ31"/>
<sequence>MSSADTCHSSTIQRSNSVESTSKTTSSLEQQVTQRQQKQKHNRVKKLTDPIISK</sequence>
<protein>
    <submittedName>
        <fullName evidence="2">Uncharacterized protein</fullName>
    </submittedName>
</protein>
<feature type="compositionally biased region" description="Polar residues" evidence="1">
    <location>
        <begin position="1"/>
        <end position="29"/>
    </location>
</feature>
<feature type="non-terminal residue" evidence="2">
    <location>
        <position position="54"/>
    </location>
</feature>